<evidence type="ECO:0000256" key="1">
    <source>
        <dbReference type="SAM" id="MobiDB-lite"/>
    </source>
</evidence>
<accession>A0A066Y0Z6</accession>
<proteinExistence type="predicted"/>
<organism evidence="2 3">
    <name type="scientific">Colletotrichum sublineola</name>
    <name type="common">Sorghum anthracnose fungus</name>
    <dbReference type="NCBI Taxonomy" id="1173701"/>
    <lineage>
        <taxon>Eukaryota</taxon>
        <taxon>Fungi</taxon>
        <taxon>Dikarya</taxon>
        <taxon>Ascomycota</taxon>
        <taxon>Pezizomycotina</taxon>
        <taxon>Sordariomycetes</taxon>
        <taxon>Hypocreomycetidae</taxon>
        <taxon>Glomerellales</taxon>
        <taxon>Glomerellaceae</taxon>
        <taxon>Colletotrichum</taxon>
        <taxon>Colletotrichum graminicola species complex</taxon>
    </lineage>
</organism>
<dbReference type="AlphaFoldDB" id="A0A066Y0Z6"/>
<feature type="compositionally biased region" description="Polar residues" evidence="1">
    <location>
        <begin position="1"/>
        <end position="10"/>
    </location>
</feature>
<dbReference type="EMBL" id="JMSE01000099">
    <property type="protein sequence ID" value="KDN71900.1"/>
    <property type="molecule type" value="Genomic_DNA"/>
</dbReference>
<feature type="compositionally biased region" description="Low complexity" evidence="1">
    <location>
        <begin position="70"/>
        <end position="84"/>
    </location>
</feature>
<gene>
    <name evidence="2" type="ORF">CSUB01_09754</name>
</gene>
<evidence type="ECO:0000313" key="2">
    <source>
        <dbReference type="EMBL" id="KDN71900.1"/>
    </source>
</evidence>
<dbReference type="OMA" id="KTSIFMR"/>
<protein>
    <submittedName>
        <fullName evidence="2">Uncharacterized protein</fullName>
    </submittedName>
</protein>
<comment type="caution">
    <text evidence="2">The sequence shown here is derived from an EMBL/GenBank/DDBJ whole genome shotgun (WGS) entry which is preliminary data.</text>
</comment>
<dbReference type="eggNOG" id="ENOG502RPMG">
    <property type="taxonomic scope" value="Eukaryota"/>
</dbReference>
<reference evidence="3" key="1">
    <citation type="journal article" date="2014" name="Genome Announc.">
        <title>Draft genome sequence of Colletotrichum sublineola, a destructive pathogen of cultivated sorghum.</title>
        <authorList>
            <person name="Baroncelli R."/>
            <person name="Sanz-Martin J.M."/>
            <person name="Rech G.E."/>
            <person name="Sukno S.A."/>
            <person name="Thon M.R."/>
        </authorList>
    </citation>
    <scope>NUCLEOTIDE SEQUENCE [LARGE SCALE GENOMIC DNA]</scope>
    <source>
        <strain evidence="3">TX430BB</strain>
    </source>
</reference>
<dbReference type="Proteomes" id="UP000027238">
    <property type="component" value="Unassembled WGS sequence"/>
</dbReference>
<sequence length="145" mass="14664">MPILKTTSRPAGSIPADRAPKEKSPLKPSGGGIKKTKKSSDSPVTVTNPAKAPSSSAASSTGPISPPISGPSARPNTGSSTGSKAAKKTKTTNVMSGVRRSKKLIKAGSIPGLVPISSFGSIASTLRTNLRETQLREVDSSVGAQ</sequence>
<feature type="region of interest" description="Disordered" evidence="1">
    <location>
        <begin position="1"/>
        <end position="102"/>
    </location>
</feature>
<keyword evidence="3" id="KW-1185">Reference proteome</keyword>
<dbReference type="HOGENOM" id="CLU_1786738_0_0_1"/>
<name>A0A066Y0Z6_COLSU</name>
<feature type="compositionally biased region" description="Low complexity" evidence="1">
    <location>
        <begin position="49"/>
        <end position="63"/>
    </location>
</feature>
<dbReference type="OrthoDB" id="4848398at2759"/>
<evidence type="ECO:0000313" key="3">
    <source>
        <dbReference type="Proteomes" id="UP000027238"/>
    </source>
</evidence>